<keyword evidence="3" id="KW-1185">Reference proteome</keyword>
<dbReference type="Proteomes" id="UP001187415">
    <property type="component" value="Unassembled WGS sequence"/>
</dbReference>
<evidence type="ECO:0000313" key="3">
    <source>
        <dbReference type="Proteomes" id="UP001187415"/>
    </source>
</evidence>
<sequence length="281" mass="33569">MAAGPDISASFFELQRKRREEEDLQAACRERKQVLKSLEWTIDKLHSDFKNAQELHLSFEKYEDAYQAIEKAERETQQVLQIEEELQRLKKEYSELQKRKKELELQVKRHCVYRHYMERVLKMTTFEDVESLSGQLENLFHFRDKLYKKGNEAQERANQQREKLVTLKDQHQLMHLQKDNKLSQLKTELEETLCETLLWERRWNHIHDIAATKTLLLGQIKMATVNLFEMAGGKLEGEECVNINDTEKQLDRIMTFIEDQEDIIKTHKTLQTGKRRGKKHK</sequence>
<name>A0AA88MFM5_CHASR</name>
<comment type="caution">
    <text evidence="2">The sequence shown here is derived from an EMBL/GenBank/DDBJ whole genome shotgun (WGS) entry which is preliminary data.</text>
</comment>
<accession>A0AA88MFM5</accession>
<proteinExistence type="predicted"/>
<dbReference type="InterPro" id="IPR051147">
    <property type="entry name" value="CFAP_domain-containing"/>
</dbReference>
<protein>
    <recommendedName>
        <fullName evidence="4">DUF4200 domain-containing protein</fullName>
    </recommendedName>
</protein>
<gene>
    <name evidence="2" type="ORF">Q5P01_014537</name>
</gene>
<reference evidence="2" key="1">
    <citation type="submission" date="2023-07" db="EMBL/GenBank/DDBJ databases">
        <title>Chromosome-level Genome Assembly of Striped Snakehead (Channa striata).</title>
        <authorList>
            <person name="Liu H."/>
        </authorList>
    </citation>
    <scope>NUCLEOTIDE SEQUENCE</scope>
    <source>
        <strain evidence="2">Gz</strain>
        <tissue evidence="2">Muscle</tissue>
    </source>
</reference>
<dbReference type="PANTHER" id="PTHR21683:SF2">
    <property type="entry name" value="COILED-COIL DOMAIN-CONTAINING PROTEIN 42 LIKE-2-LIKE"/>
    <property type="match status" value="1"/>
</dbReference>
<dbReference type="AlphaFoldDB" id="A0AA88MFM5"/>
<dbReference type="PANTHER" id="PTHR21683">
    <property type="entry name" value="COILED-COIL DOMAIN-CONTAINING PROTEIN 42 LIKE-2-LIKE-RELATED"/>
    <property type="match status" value="1"/>
</dbReference>
<dbReference type="EMBL" id="JAUPFM010000011">
    <property type="protein sequence ID" value="KAK2837325.1"/>
    <property type="molecule type" value="Genomic_DNA"/>
</dbReference>
<keyword evidence="1" id="KW-0175">Coiled coil</keyword>
<evidence type="ECO:0000313" key="2">
    <source>
        <dbReference type="EMBL" id="KAK2837325.1"/>
    </source>
</evidence>
<organism evidence="2 3">
    <name type="scientific">Channa striata</name>
    <name type="common">Snakehead murrel</name>
    <name type="synonym">Ophicephalus striatus</name>
    <dbReference type="NCBI Taxonomy" id="64152"/>
    <lineage>
        <taxon>Eukaryota</taxon>
        <taxon>Metazoa</taxon>
        <taxon>Chordata</taxon>
        <taxon>Craniata</taxon>
        <taxon>Vertebrata</taxon>
        <taxon>Euteleostomi</taxon>
        <taxon>Actinopterygii</taxon>
        <taxon>Neopterygii</taxon>
        <taxon>Teleostei</taxon>
        <taxon>Neoteleostei</taxon>
        <taxon>Acanthomorphata</taxon>
        <taxon>Anabantaria</taxon>
        <taxon>Anabantiformes</taxon>
        <taxon>Channoidei</taxon>
        <taxon>Channidae</taxon>
        <taxon>Channa</taxon>
    </lineage>
</organism>
<feature type="coiled-coil region" evidence="1">
    <location>
        <begin position="143"/>
        <end position="170"/>
    </location>
</feature>
<evidence type="ECO:0008006" key="4">
    <source>
        <dbReference type="Google" id="ProtNLM"/>
    </source>
</evidence>
<evidence type="ECO:0000256" key="1">
    <source>
        <dbReference type="SAM" id="Coils"/>
    </source>
</evidence>
<feature type="coiled-coil region" evidence="1">
    <location>
        <begin position="69"/>
        <end position="106"/>
    </location>
</feature>